<dbReference type="InterPro" id="IPR037185">
    <property type="entry name" value="EmrE-like"/>
</dbReference>
<evidence type="ECO:0000256" key="2">
    <source>
        <dbReference type="ARBA" id="ARBA00022448"/>
    </source>
</evidence>
<evidence type="ECO:0000256" key="4">
    <source>
        <dbReference type="ARBA" id="ARBA00022692"/>
    </source>
</evidence>
<dbReference type="Pfam" id="PF00893">
    <property type="entry name" value="Multi_Drug_Res"/>
    <property type="match status" value="1"/>
</dbReference>
<dbReference type="EMBL" id="QHLY01000012">
    <property type="protein sequence ID" value="PXA67928.1"/>
    <property type="molecule type" value="Genomic_DNA"/>
</dbReference>
<feature type="transmembrane region" description="Helical" evidence="8">
    <location>
        <begin position="85"/>
        <end position="104"/>
    </location>
</feature>
<gene>
    <name evidence="9" type="ORF">CTB96_14775</name>
</gene>
<reference evidence="9 10" key="1">
    <citation type="submission" date="2018-05" db="EMBL/GenBank/DDBJ databases">
        <title>Genetic diversity of glacier-inhabiting Cryobacterium bacteria in China and description of Cryobacterium mengkeensis sp. nov. and Arthrobacter glacialis sp. nov.</title>
        <authorList>
            <person name="Liu Q."/>
            <person name="Xin Y.-H."/>
        </authorList>
    </citation>
    <scope>NUCLEOTIDE SEQUENCE [LARGE SCALE GENOMIC DNA]</scope>
    <source>
        <strain evidence="9 10">SK-1</strain>
    </source>
</reference>
<dbReference type="Gene3D" id="1.10.3730.20">
    <property type="match status" value="1"/>
</dbReference>
<feature type="transmembrane region" description="Helical" evidence="8">
    <location>
        <begin position="56"/>
        <end position="79"/>
    </location>
</feature>
<keyword evidence="2" id="KW-0813">Transport</keyword>
<dbReference type="InterPro" id="IPR045324">
    <property type="entry name" value="Small_multidrug_res"/>
</dbReference>
<dbReference type="SUPFAM" id="SSF103481">
    <property type="entry name" value="Multidrug resistance efflux transporter EmrE"/>
    <property type="match status" value="1"/>
</dbReference>
<dbReference type="InterPro" id="IPR000390">
    <property type="entry name" value="Small_drug/metabolite_transptr"/>
</dbReference>
<keyword evidence="3" id="KW-1003">Cell membrane</keyword>
<dbReference type="GO" id="GO:0015199">
    <property type="term" value="F:amino-acid betaine transmembrane transporter activity"/>
    <property type="evidence" value="ECO:0007669"/>
    <property type="project" value="TreeGrafter"/>
</dbReference>
<keyword evidence="4 7" id="KW-0812">Transmembrane</keyword>
<feature type="transmembrane region" description="Helical" evidence="8">
    <location>
        <begin position="28"/>
        <end position="49"/>
    </location>
</feature>
<accession>A0A317ZPX7</accession>
<dbReference type="GO" id="GO:0005886">
    <property type="term" value="C:plasma membrane"/>
    <property type="evidence" value="ECO:0007669"/>
    <property type="project" value="UniProtKB-SubCell"/>
</dbReference>
<dbReference type="RefSeq" id="WP_110127600.1">
    <property type="nucleotide sequence ID" value="NZ_QHLY01000012.1"/>
</dbReference>
<comment type="caution">
    <text evidence="9">The sequence shown here is derived from an EMBL/GenBank/DDBJ whole genome shotgun (WGS) entry which is preliminary data.</text>
</comment>
<dbReference type="GO" id="GO:0015220">
    <property type="term" value="F:choline transmembrane transporter activity"/>
    <property type="evidence" value="ECO:0007669"/>
    <property type="project" value="TreeGrafter"/>
</dbReference>
<name>A0A317ZPX7_9MICO</name>
<evidence type="ECO:0000256" key="6">
    <source>
        <dbReference type="ARBA" id="ARBA00023136"/>
    </source>
</evidence>
<sequence length="125" mass="12671">MRAWLYLAGAIVSEVAASLSLKGALDAPAWYLLVVAGYLTSFVFLAKVLSTGFPLGVAYGIWGATGVAATAVLAAILFGEALTPVMMAGMVLIIGGVLCVELGSQQATKARAARETAAGPRGAAR</sequence>
<dbReference type="AlphaFoldDB" id="A0A317ZPX7"/>
<dbReference type="GO" id="GO:0015297">
    <property type="term" value="F:antiporter activity"/>
    <property type="evidence" value="ECO:0007669"/>
    <property type="project" value="TreeGrafter"/>
</dbReference>
<keyword evidence="6 8" id="KW-0472">Membrane</keyword>
<dbReference type="PANTHER" id="PTHR30561:SF1">
    <property type="entry name" value="MULTIDRUG TRANSPORTER EMRE"/>
    <property type="match status" value="1"/>
</dbReference>
<comment type="similarity">
    <text evidence="7">Belongs to the drug/metabolite transporter (DMT) superfamily. Small multidrug resistance (SMR) (TC 2.A.7.1) family.</text>
</comment>
<proteinExistence type="inferred from homology"/>
<keyword evidence="10" id="KW-1185">Reference proteome</keyword>
<evidence type="ECO:0000256" key="1">
    <source>
        <dbReference type="ARBA" id="ARBA00004651"/>
    </source>
</evidence>
<dbReference type="Proteomes" id="UP000246722">
    <property type="component" value="Unassembled WGS sequence"/>
</dbReference>
<evidence type="ECO:0000313" key="9">
    <source>
        <dbReference type="EMBL" id="PXA67928.1"/>
    </source>
</evidence>
<evidence type="ECO:0000256" key="5">
    <source>
        <dbReference type="ARBA" id="ARBA00022989"/>
    </source>
</evidence>
<keyword evidence="5 8" id="KW-1133">Transmembrane helix</keyword>
<evidence type="ECO:0000256" key="3">
    <source>
        <dbReference type="ARBA" id="ARBA00022475"/>
    </source>
</evidence>
<evidence type="ECO:0000256" key="8">
    <source>
        <dbReference type="SAM" id="Phobius"/>
    </source>
</evidence>
<dbReference type="OrthoDB" id="3175079at2"/>
<dbReference type="GO" id="GO:0031460">
    <property type="term" value="P:glycine betaine transport"/>
    <property type="evidence" value="ECO:0007669"/>
    <property type="project" value="TreeGrafter"/>
</dbReference>
<evidence type="ECO:0000313" key="10">
    <source>
        <dbReference type="Proteomes" id="UP000246722"/>
    </source>
</evidence>
<protein>
    <submittedName>
        <fullName evidence="9">QacE family quaternary ammonium compound efflux SMR transporter</fullName>
    </submittedName>
</protein>
<organism evidence="9 10">
    <name type="scientific">Cryobacterium arcticum</name>
    <dbReference type="NCBI Taxonomy" id="670052"/>
    <lineage>
        <taxon>Bacteria</taxon>
        <taxon>Bacillati</taxon>
        <taxon>Actinomycetota</taxon>
        <taxon>Actinomycetes</taxon>
        <taxon>Micrococcales</taxon>
        <taxon>Microbacteriaceae</taxon>
        <taxon>Cryobacterium</taxon>
    </lineage>
</organism>
<comment type="subcellular location">
    <subcellularLocation>
        <location evidence="1 7">Cell membrane</location>
        <topology evidence="1 7">Multi-pass membrane protein</topology>
    </subcellularLocation>
</comment>
<dbReference type="PANTHER" id="PTHR30561">
    <property type="entry name" value="SMR FAMILY PROTON-DEPENDENT DRUG EFFLUX TRANSPORTER SUGE"/>
    <property type="match status" value="1"/>
</dbReference>
<evidence type="ECO:0000256" key="7">
    <source>
        <dbReference type="RuleBase" id="RU003942"/>
    </source>
</evidence>